<comment type="caution">
    <text evidence="2">The sequence shown here is derived from an EMBL/GenBank/DDBJ whole genome shotgun (WGS) entry which is preliminary data.</text>
</comment>
<keyword evidence="1" id="KW-0472">Membrane</keyword>
<dbReference type="Proteomes" id="UP000679950">
    <property type="component" value="Unassembled WGS sequence"/>
</dbReference>
<organism evidence="2 3">
    <name type="scientific">Lederbergia ruris</name>
    <dbReference type="NCBI Taxonomy" id="217495"/>
    <lineage>
        <taxon>Bacteria</taxon>
        <taxon>Bacillati</taxon>
        <taxon>Bacillota</taxon>
        <taxon>Bacilli</taxon>
        <taxon>Bacillales</taxon>
        <taxon>Bacillaceae</taxon>
        <taxon>Lederbergia</taxon>
    </lineage>
</organism>
<name>A0ABQ4KL38_9BACI</name>
<protein>
    <submittedName>
        <fullName evidence="2">CTP synthase</fullName>
    </submittedName>
</protein>
<sequence>MYKKIIWSLIGLIGVLVGVFLILVFTDSPQSPEKADKEKKETAVQAAATVEENDADAEIEAEAPNPFGQKSTLAELTDEDYRNYIHKMSHQKVKADEKWGFYEITPERIDWLLQGLDQVNLKSEDVYRDILERWKAEDFSKVDQDHNAIWQLQGGTIGKATGILNAEEEEAFLQETEEQ</sequence>
<keyword evidence="3" id="KW-1185">Reference proteome</keyword>
<dbReference type="InterPro" id="IPR046208">
    <property type="entry name" value="DUF6241"/>
</dbReference>
<dbReference type="Pfam" id="PF19754">
    <property type="entry name" value="DUF6241"/>
    <property type="match status" value="1"/>
</dbReference>
<proteinExistence type="predicted"/>
<evidence type="ECO:0000313" key="3">
    <source>
        <dbReference type="Proteomes" id="UP000679950"/>
    </source>
</evidence>
<dbReference type="EMBL" id="BORB01000020">
    <property type="protein sequence ID" value="GIN58166.1"/>
    <property type="molecule type" value="Genomic_DNA"/>
</dbReference>
<feature type="transmembrane region" description="Helical" evidence="1">
    <location>
        <begin position="6"/>
        <end position="25"/>
    </location>
</feature>
<evidence type="ECO:0000313" key="2">
    <source>
        <dbReference type="EMBL" id="GIN58166.1"/>
    </source>
</evidence>
<reference evidence="2 3" key="1">
    <citation type="submission" date="2021-03" db="EMBL/GenBank/DDBJ databases">
        <title>Antimicrobial resistance genes in bacteria isolated from Japanese honey, and their potential for conferring macrolide and lincosamide resistance in the American foulbrood pathogen Paenibacillus larvae.</title>
        <authorList>
            <person name="Okamoto M."/>
            <person name="Kumagai M."/>
            <person name="Kanamori H."/>
            <person name="Takamatsu D."/>
        </authorList>
    </citation>
    <scope>NUCLEOTIDE SEQUENCE [LARGE SCALE GENOMIC DNA]</scope>
    <source>
        <strain evidence="2 3">J8TS2</strain>
    </source>
</reference>
<accession>A0ABQ4KL38</accession>
<keyword evidence="1" id="KW-0812">Transmembrane</keyword>
<dbReference type="RefSeq" id="WP_212966464.1">
    <property type="nucleotide sequence ID" value="NZ_BORB01000020.1"/>
</dbReference>
<evidence type="ECO:0000256" key="1">
    <source>
        <dbReference type="SAM" id="Phobius"/>
    </source>
</evidence>
<keyword evidence="1" id="KW-1133">Transmembrane helix</keyword>
<gene>
    <name evidence="2" type="ORF">J8TS2_24850</name>
</gene>